<dbReference type="Proteomes" id="UP000566995">
    <property type="component" value="Unassembled WGS sequence"/>
</dbReference>
<accession>A0A7W7KR22</accession>
<evidence type="ECO:0000313" key="1">
    <source>
        <dbReference type="EMBL" id="MBB4867417.1"/>
    </source>
</evidence>
<sequence length="92" mass="10437">MCSKNRAADALLLHDPYFQESLMRLEGVTDKAKRKKIALEIITEIKGTWTLTLAAHAGKQTEKDVLLALACRPQLLVQTRDQMRHFVEALYA</sequence>
<organism evidence="1 2">
    <name type="scientific">Pseudomonas nitroreducens</name>
    <dbReference type="NCBI Taxonomy" id="46680"/>
    <lineage>
        <taxon>Bacteria</taxon>
        <taxon>Pseudomonadati</taxon>
        <taxon>Pseudomonadota</taxon>
        <taxon>Gammaproteobacteria</taxon>
        <taxon>Pseudomonadales</taxon>
        <taxon>Pseudomonadaceae</taxon>
        <taxon>Pseudomonas</taxon>
    </lineage>
</organism>
<name>A0A7W7KR22_PSENT</name>
<reference evidence="1 2" key="1">
    <citation type="submission" date="2020-08" db="EMBL/GenBank/DDBJ databases">
        <title>Functional genomics of gut bacteria from endangered species of beetles.</title>
        <authorList>
            <person name="Carlos-Shanley C."/>
        </authorList>
    </citation>
    <scope>NUCLEOTIDE SEQUENCE [LARGE SCALE GENOMIC DNA]</scope>
    <source>
        <strain evidence="1 2">S00179</strain>
    </source>
</reference>
<gene>
    <name evidence="1" type="ORF">HNP46_006330</name>
</gene>
<dbReference type="RefSeq" id="WP_184596899.1">
    <property type="nucleotide sequence ID" value="NZ_JACHLI010000040.1"/>
</dbReference>
<protein>
    <submittedName>
        <fullName evidence="1">Uncharacterized protein</fullName>
    </submittedName>
</protein>
<dbReference type="EMBL" id="JACHLI010000040">
    <property type="protein sequence ID" value="MBB4867417.1"/>
    <property type="molecule type" value="Genomic_DNA"/>
</dbReference>
<comment type="caution">
    <text evidence="1">The sequence shown here is derived from an EMBL/GenBank/DDBJ whole genome shotgun (WGS) entry which is preliminary data.</text>
</comment>
<evidence type="ECO:0000313" key="2">
    <source>
        <dbReference type="Proteomes" id="UP000566995"/>
    </source>
</evidence>
<proteinExistence type="predicted"/>
<dbReference type="AlphaFoldDB" id="A0A7W7KR22"/>